<evidence type="ECO:0000313" key="2">
    <source>
        <dbReference type="EMBL" id="MCQ6957762.1"/>
    </source>
</evidence>
<evidence type="ECO:0000256" key="1">
    <source>
        <dbReference type="SAM" id="SignalP"/>
    </source>
</evidence>
<dbReference type="RefSeq" id="WP_256537955.1">
    <property type="nucleotide sequence ID" value="NZ_JANHOH010000001.1"/>
</dbReference>
<evidence type="ECO:0000313" key="3">
    <source>
        <dbReference type="Proteomes" id="UP001204376"/>
    </source>
</evidence>
<name>A0ABT1SZQ5_9SPHI</name>
<proteinExistence type="predicted"/>
<keyword evidence="1" id="KW-0732">Signal</keyword>
<dbReference type="EMBL" id="JANHOH010000001">
    <property type="protein sequence ID" value="MCQ6957762.1"/>
    <property type="molecule type" value="Genomic_DNA"/>
</dbReference>
<accession>A0ABT1SZQ5</accession>
<keyword evidence="3" id="KW-1185">Reference proteome</keyword>
<dbReference type="InterPro" id="IPR036374">
    <property type="entry name" value="OxRdtase_Mopterin-bd_sf"/>
</dbReference>
<protein>
    <submittedName>
        <fullName evidence="2">Molybdopterin-dependent oxidoreductase</fullName>
    </submittedName>
</protein>
<dbReference type="Gene3D" id="3.90.420.10">
    <property type="entry name" value="Oxidoreductase, molybdopterin-binding domain"/>
    <property type="match status" value="1"/>
</dbReference>
<feature type="chain" id="PRO_5047529482" evidence="1">
    <location>
        <begin position="23"/>
        <end position="165"/>
    </location>
</feature>
<reference evidence="2 3" key="1">
    <citation type="submission" date="2022-07" db="EMBL/GenBank/DDBJ databases">
        <title>Mucilaginibacter sp. JC4.</title>
        <authorList>
            <person name="Le V."/>
            <person name="Ko S.-R."/>
            <person name="Ahn C.-Y."/>
            <person name="Oh H.-M."/>
        </authorList>
    </citation>
    <scope>NUCLEOTIDE SEQUENCE [LARGE SCALE GENOMIC DNA]</scope>
    <source>
        <strain evidence="2 3">JC4</strain>
    </source>
</reference>
<dbReference type="Proteomes" id="UP001204376">
    <property type="component" value="Unassembled WGS sequence"/>
</dbReference>
<feature type="signal peptide" evidence="1">
    <location>
        <begin position="1"/>
        <end position="22"/>
    </location>
</feature>
<dbReference type="SUPFAM" id="SSF56524">
    <property type="entry name" value="Oxidoreductase molybdopterin-binding domain"/>
    <property type="match status" value="1"/>
</dbReference>
<organism evidence="2 3">
    <name type="scientific">Mucilaginibacter aquariorum</name>
    <dbReference type="NCBI Taxonomy" id="2967225"/>
    <lineage>
        <taxon>Bacteria</taxon>
        <taxon>Pseudomonadati</taxon>
        <taxon>Bacteroidota</taxon>
        <taxon>Sphingobacteriia</taxon>
        <taxon>Sphingobacteriales</taxon>
        <taxon>Sphingobacteriaceae</taxon>
        <taxon>Mucilaginibacter</taxon>
    </lineage>
</organism>
<sequence length="165" mass="17818">MKKLSVLILTFFSFGLSGRLLAQSAEVAVGGDVAKPFKITAATFAEMKRVSVKVKSKDGKEHEYSGISVFEILTKAEAVPNNQLRGKSLTKYLLVSAADGYQIVLALPEIDPAFTDQTVILANKEDGKDLAANYGPFRLIVPGDKKPARSAMRVTSMDVLTAKKP</sequence>
<comment type="caution">
    <text evidence="2">The sequence shown here is derived from an EMBL/GenBank/DDBJ whole genome shotgun (WGS) entry which is preliminary data.</text>
</comment>
<gene>
    <name evidence="2" type="ORF">NPE20_07335</name>
</gene>